<dbReference type="PANTHER" id="PTHR44757">
    <property type="entry name" value="DIGUANYLATE CYCLASE DGCP"/>
    <property type="match status" value="1"/>
</dbReference>
<name>A0A0S4QLG4_9ACTN</name>
<dbReference type="PROSITE" id="PS50112">
    <property type="entry name" value="PAS"/>
    <property type="match status" value="1"/>
</dbReference>
<feature type="compositionally biased region" description="Basic and acidic residues" evidence="1">
    <location>
        <begin position="332"/>
        <end position="355"/>
    </location>
</feature>
<dbReference type="Gene3D" id="1.20.5.1930">
    <property type="match status" value="1"/>
</dbReference>
<dbReference type="Gene3D" id="3.30.450.20">
    <property type="entry name" value="PAS domain"/>
    <property type="match status" value="2"/>
</dbReference>
<dbReference type="InterPro" id="IPR000014">
    <property type="entry name" value="PAS"/>
</dbReference>
<evidence type="ECO:0000256" key="1">
    <source>
        <dbReference type="SAM" id="MobiDB-lite"/>
    </source>
</evidence>
<dbReference type="Gene3D" id="3.30.450.40">
    <property type="match status" value="2"/>
</dbReference>
<dbReference type="Pfam" id="PF01590">
    <property type="entry name" value="GAF"/>
    <property type="match status" value="1"/>
</dbReference>
<dbReference type="EMBL" id="FAOZ01000007">
    <property type="protein sequence ID" value="CUU56355.1"/>
    <property type="molecule type" value="Genomic_DNA"/>
</dbReference>
<protein>
    <submittedName>
        <fullName evidence="3">PAS domain S-box-containing protein</fullName>
    </submittedName>
</protein>
<feature type="domain" description="PAS" evidence="2">
    <location>
        <begin position="26"/>
        <end position="96"/>
    </location>
</feature>
<dbReference type="AlphaFoldDB" id="A0A0S4QLG4"/>
<dbReference type="SUPFAM" id="SSF55781">
    <property type="entry name" value="GAF domain-like"/>
    <property type="match status" value="2"/>
</dbReference>
<dbReference type="Pfam" id="PF00989">
    <property type="entry name" value="PAS"/>
    <property type="match status" value="1"/>
</dbReference>
<dbReference type="Pfam" id="PF07730">
    <property type="entry name" value="HisKA_3"/>
    <property type="match status" value="1"/>
</dbReference>
<gene>
    <name evidence="3" type="ORF">Ga0074812_107239</name>
</gene>
<evidence type="ECO:0000313" key="3">
    <source>
        <dbReference type="EMBL" id="CUU56355.1"/>
    </source>
</evidence>
<dbReference type="SUPFAM" id="SSF55785">
    <property type="entry name" value="PYP-like sensor domain (PAS domain)"/>
    <property type="match status" value="2"/>
</dbReference>
<dbReference type="PANTHER" id="PTHR44757:SF2">
    <property type="entry name" value="BIOFILM ARCHITECTURE MAINTENANCE PROTEIN MBAA"/>
    <property type="match status" value="1"/>
</dbReference>
<dbReference type="GO" id="GO:0006355">
    <property type="term" value="P:regulation of DNA-templated transcription"/>
    <property type="evidence" value="ECO:0007669"/>
    <property type="project" value="InterPro"/>
</dbReference>
<proteinExistence type="predicted"/>
<organism evidence="3 4">
    <name type="scientific">Parafrankia irregularis</name>
    <dbReference type="NCBI Taxonomy" id="795642"/>
    <lineage>
        <taxon>Bacteria</taxon>
        <taxon>Bacillati</taxon>
        <taxon>Actinomycetota</taxon>
        <taxon>Actinomycetes</taxon>
        <taxon>Frankiales</taxon>
        <taxon>Frankiaceae</taxon>
        <taxon>Parafrankia</taxon>
    </lineage>
</organism>
<dbReference type="GO" id="GO:0016020">
    <property type="term" value="C:membrane"/>
    <property type="evidence" value="ECO:0007669"/>
    <property type="project" value="InterPro"/>
</dbReference>
<feature type="region of interest" description="Disordered" evidence="1">
    <location>
        <begin position="332"/>
        <end position="362"/>
    </location>
</feature>
<dbReference type="InterPro" id="IPR052155">
    <property type="entry name" value="Biofilm_reg_signaling"/>
</dbReference>
<feature type="compositionally biased region" description="Low complexity" evidence="1">
    <location>
        <begin position="628"/>
        <end position="637"/>
    </location>
</feature>
<dbReference type="SMART" id="SM00091">
    <property type="entry name" value="PAS"/>
    <property type="match status" value="1"/>
</dbReference>
<feature type="region of interest" description="Disordered" evidence="1">
    <location>
        <begin position="628"/>
        <end position="648"/>
    </location>
</feature>
<reference evidence="4" key="1">
    <citation type="submission" date="2015-11" db="EMBL/GenBank/DDBJ databases">
        <authorList>
            <person name="Varghese N."/>
        </authorList>
    </citation>
    <scope>NUCLEOTIDE SEQUENCE [LARGE SCALE GENOMIC DNA]</scope>
    <source>
        <strain evidence="4">DSM 45899</strain>
    </source>
</reference>
<dbReference type="RefSeq" id="WP_091276438.1">
    <property type="nucleotide sequence ID" value="NZ_FAOZ01000007.1"/>
</dbReference>
<dbReference type="InterPro" id="IPR029016">
    <property type="entry name" value="GAF-like_dom_sf"/>
</dbReference>
<dbReference type="InterPro" id="IPR011712">
    <property type="entry name" value="Sig_transdc_His_kin_sub3_dim/P"/>
</dbReference>
<feature type="compositionally biased region" description="Basic and acidic residues" evidence="1">
    <location>
        <begin position="1"/>
        <end position="10"/>
    </location>
</feature>
<accession>A0A0S4QLG4</accession>
<dbReference type="GO" id="GO:0000155">
    <property type="term" value="F:phosphorelay sensor kinase activity"/>
    <property type="evidence" value="ECO:0007669"/>
    <property type="project" value="InterPro"/>
</dbReference>
<keyword evidence="4" id="KW-1185">Reference proteome</keyword>
<dbReference type="InterPro" id="IPR035965">
    <property type="entry name" value="PAS-like_dom_sf"/>
</dbReference>
<dbReference type="NCBIfam" id="TIGR00229">
    <property type="entry name" value="sensory_box"/>
    <property type="match status" value="1"/>
</dbReference>
<dbReference type="CDD" id="cd00130">
    <property type="entry name" value="PAS"/>
    <property type="match status" value="1"/>
</dbReference>
<evidence type="ECO:0000259" key="2">
    <source>
        <dbReference type="PROSITE" id="PS50112"/>
    </source>
</evidence>
<dbReference type="InterPro" id="IPR013767">
    <property type="entry name" value="PAS_fold"/>
</dbReference>
<dbReference type="InterPro" id="IPR003018">
    <property type="entry name" value="GAF"/>
</dbReference>
<sequence length="803" mass="83706">MTSETRHVEAAGRPWSRGGLGRAATAETSAVSLLDTLSEVVFRTDADGRWTYLNRAWTTLTGYEVGPSLGARLLDYVHPDEVEYAATVFADVARAGTDQCVHEARCRTRHGGYLRVQIRASVLRGPAGEVVGNSGTIVDVSGSRSHAQVVGEEATLLESVGTGSAFEDLPTGVAVYDRELRVRRSSSAVDRMVGAALRVGEPLDRLVERVRPADWRSRSLGGEWGLVPVALRTGRSQLGDLELDVEGGSARSVRATVIPFQQSGEELAALVLSDITDLRRAERQQAGLARLGQRALAGVDLPTLLAEAVELVAGALEVAVCEVIQRDVDGRELDHEVDGGPGPGRDRDPAGRRDAAPTAPGVLLTDPAAATAALTDPAAPTAPTALGVGPIYLTGPLAIEARSLVHLAFDVDEPVVANNLDACPHLRSGWSDAGGAQAALASRVGSAGSPYGVLAVASLLPRRFTGDEARFVQAVANTLGAAIDRERSERRARARYEAAQRGRAWLAASAEITAGAMVAGQSQQARMLLASLARAVTSADVGAVALPDEAGNLVATEVDSAGHRHSDPETLHSLALALEAAESRSEFLAGRPVLVDGLDDSDAWSGPIALAPLAEAAAAAAAETAADSSDLADSSAEPGNERDAGSVRGGVDGAGDLLVAVPIPPIPPGPRLRDALVVPLTAAGEQLGALVLGNAPDGVPFAADDPELVGVFANDAAMAIHLAEAQRERARFAVFEDRERIARDLHDLVIQRLFAIGLHLQSLTRAVGDVTAARLNAAINGLDSSIEDIRRTIFRLQPTPVGA</sequence>
<dbReference type="Proteomes" id="UP000198802">
    <property type="component" value="Unassembled WGS sequence"/>
</dbReference>
<dbReference type="SMART" id="SM00065">
    <property type="entry name" value="GAF"/>
    <property type="match status" value="2"/>
</dbReference>
<evidence type="ECO:0000313" key="4">
    <source>
        <dbReference type="Proteomes" id="UP000198802"/>
    </source>
</evidence>
<feature type="region of interest" description="Disordered" evidence="1">
    <location>
        <begin position="1"/>
        <end position="21"/>
    </location>
</feature>
<dbReference type="GO" id="GO:0046983">
    <property type="term" value="F:protein dimerization activity"/>
    <property type="evidence" value="ECO:0007669"/>
    <property type="project" value="InterPro"/>
</dbReference>